<dbReference type="NCBIfam" id="TIGR00229">
    <property type="entry name" value="sensory_box"/>
    <property type="match status" value="1"/>
</dbReference>
<dbReference type="PROSITE" id="PS00688">
    <property type="entry name" value="SIGMA54_INTERACT_3"/>
    <property type="match status" value="1"/>
</dbReference>
<dbReference type="STRING" id="1884381.SAMN05518846_110165"/>
<dbReference type="FunFam" id="3.40.50.300:FF:000006">
    <property type="entry name" value="DNA-binding transcriptional regulator NtrC"/>
    <property type="match status" value="1"/>
</dbReference>
<evidence type="ECO:0000256" key="2">
    <source>
        <dbReference type="ARBA" id="ARBA00022797"/>
    </source>
</evidence>
<dbReference type="InterPro" id="IPR009057">
    <property type="entry name" value="Homeodomain-like_sf"/>
</dbReference>
<feature type="domain" description="PAC" evidence="10">
    <location>
        <begin position="69"/>
        <end position="121"/>
    </location>
</feature>
<dbReference type="GO" id="GO:0006355">
    <property type="term" value="P:regulation of DNA-templated transcription"/>
    <property type="evidence" value="ECO:0007669"/>
    <property type="project" value="InterPro"/>
</dbReference>
<dbReference type="NCBIfam" id="TIGR04381">
    <property type="entry name" value="HTH_TypR"/>
    <property type="match status" value="1"/>
</dbReference>
<dbReference type="CDD" id="cd00009">
    <property type="entry name" value="AAA"/>
    <property type="match status" value="1"/>
</dbReference>
<evidence type="ECO:0000256" key="4">
    <source>
        <dbReference type="ARBA" id="ARBA00023015"/>
    </source>
</evidence>
<dbReference type="RefSeq" id="WP_092270925.1">
    <property type="nucleotide sequence ID" value="NZ_BJOE01000007.1"/>
</dbReference>
<dbReference type="Pfam" id="PF13426">
    <property type="entry name" value="PAS_9"/>
    <property type="match status" value="1"/>
</dbReference>
<dbReference type="PROSITE" id="PS00676">
    <property type="entry name" value="SIGMA54_INTERACT_2"/>
    <property type="match status" value="1"/>
</dbReference>
<evidence type="ECO:0000259" key="8">
    <source>
        <dbReference type="PROSITE" id="PS50045"/>
    </source>
</evidence>
<dbReference type="PANTHER" id="PTHR32071">
    <property type="entry name" value="TRANSCRIPTIONAL REGULATORY PROTEIN"/>
    <property type="match status" value="1"/>
</dbReference>
<keyword evidence="6" id="KW-0804">Transcription</keyword>
<evidence type="ECO:0000256" key="3">
    <source>
        <dbReference type="ARBA" id="ARBA00022840"/>
    </source>
</evidence>
<evidence type="ECO:0000313" key="11">
    <source>
        <dbReference type="EMBL" id="SFK25188.1"/>
    </source>
</evidence>
<keyword evidence="3" id="KW-0067">ATP-binding</keyword>
<dbReference type="PROSITE" id="PS50045">
    <property type="entry name" value="SIGMA54_INTERACT_4"/>
    <property type="match status" value="1"/>
</dbReference>
<dbReference type="InterPro" id="IPR002078">
    <property type="entry name" value="Sigma_54_int"/>
</dbReference>
<dbReference type="Gene3D" id="1.10.8.60">
    <property type="match status" value="1"/>
</dbReference>
<reference evidence="12" key="1">
    <citation type="submission" date="2016-10" db="EMBL/GenBank/DDBJ databases">
        <authorList>
            <person name="Varghese N."/>
            <person name="Submissions S."/>
        </authorList>
    </citation>
    <scope>NUCLEOTIDE SEQUENCE [LARGE SCALE GENOMIC DNA]</scope>
    <source>
        <strain evidence="12">OK042</strain>
    </source>
</reference>
<evidence type="ECO:0000313" key="12">
    <source>
        <dbReference type="Proteomes" id="UP000198915"/>
    </source>
</evidence>
<dbReference type="Proteomes" id="UP000198915">
    <property type="component" value="Unassembled WGS sequence"/>
</dbReference>
<dbReference type="SUPFAM" id="SSF55785">
    <property type="entry name" value="PYP-like sensor domain (PAS domain)"/>
    <property type="match status" value="1"/>
</dbReference>
<evidence type="ECO:0000256" key="5">
    <source>
        <dbReference type="ARBA" id="ARBA00023125"/>
    </source>
</evidence>
<dbReference type="SUPFAM" id="SSF46689">
    <property type="entry name" value="Homeodomain-like"/>
    <property type="match status" value="1"/>
</dbReference>
<sequence length="456" mass="52142">MTNMDLEAMLNSLFDIVHVTDAEGRTIYCTETYEHFIGVSRNEMLGRNIEDFYNLGYFKPTITMRVIRERKKIHTIQTTFQNRKLFVVGTPIFDKEGTFLGVVNISTDITHQEKLQSELNEAKNLSTIYFEELDKYSNEKKEDASFIYRSSSMENIVEMAQRLAQVDSTVILLGESGVGKGMMAKYIHQNSPRKEKHFVQINCGAIPETLLESELFGYEKGAFTGAGKEGKIGLIEKADGGTLFLDEIGELPLRLQVKLLTTLHEKTITRLGGSTPKKIDIKLITATNKNLKKMVENGEFREDLYYRIHVIPMEIPPLRERPEEIPLLTSYFLEYYSRKYCLNKQLSDKCYHILEKYEWPGNVRELENLIERLVVTTKGDIITSEQIPSSIANSVTSSKEGIKVFNLLPIAEAVEEVEKQLLQRALDMYKTTTKMAEALGISQPSVSRKLKKYNIQ</sequence>
<dbReference type="InterPro" id="IPR027417">
    <property type="entry name" value="P-loop_NTPase"/>
</dbReference>
<dbReference type="PROSITE" id="PS00675">
    <property type="entry name" value="SIGMA54_INTERACT_1"/>
    <property type="match status" value="1"/>
</dbReference>
<gene>
    <name evidence="11" type="ORF">SAMN05518846_110165</name>
</gene>
<protein>
    <recommendedName>
        <fullName evidence="7">HTH-type transcriptional regulatory protein TyrR</fullName>
    </recommendedName>
</protein>
<dbReference type="GO" id="GO:0003677">
    <property type="term" value="F:DNA binding"/>
    <property type="evidence" value="ECO:0007669"/>
    <property type="project" value="UniProtKB-KW"/>
</dbReference>
<feature type="domain" description="PAS" evidence="9">
    <location>
        <begin position="2"/>
        <end position="54"/>
    </location>
</feature>
<organism evidence="11 12">
    <name type="scientific">Brevibacillus centrosporus</name>
    <dbReference type="NCBI Taxonomy" id="54910"/>
    <lineage>
        <taxon>Bacteria</taxon>
        <taxon>Bacillati</taxon>
        <taxon>Bacillota</taxon>
        <taxon>Bacilli</taxon>
        <taxon>Bacillales</taxon>
        <taxon>Paenibacillaceae</taxon>
        <taxon>Brevibacillus</taxon>
    </lineage>
</organism>
<dbReference type="PROSITE" id="PS50113">
    <property type="entry name" value="PAC"/>
    <property type="match status" value="1"/>
</dbReference>
<dbReference type="InterPro" id="IPR003593">
    <property type="entry name" value="AAA+_ATPase"/>
</dbReference>
<feature type="domain" description="Sigma-54 factor interaction" evidence="8">
    <location>
        <begin position="146"/>
        <end position="375"/>
    </location>
</feature>
<dbReference type="Pfam" id="PF25601">
    <property type="entry name" value="AAA_lid_14"/>
    <property type="match status" value="1"/>
</dbReference>
<dbReference type="InterPro" id="IPR025944">
    <property type="entry name" value="Sigma_54_int_dom_CS"/>
</dbReference>
<dbReference type="Gene3D" id="3.30.450.20">
    <property type="entry name" value="PAS domain"/>
    <property type="match status" value="1"/>
</dbReference>
<dbReference type="InterPro" id="IPR000700">
    <property type="entry name" value="PAS-assoc_C"/>
</dbReference>
<dbReference type="InterPro" id="IPR035965">
    <property type="entry name" value="PAS-like_dom_sf"/>
</dbReference>
<evidence type="ECO:0000259" key="10">
    <source>
        <dbReference type="PROSITE" id="PS50113"/>
    </source>
</evidence>
<evidence type="ECO:0000256" key="7">
    <source>
        <dbReference type="ARBA" id="ARBA00029500"/>
    </source>
</evidence>
<evidence type="ECO:0000256" key="1">
    <source>
        <dbReference type="ARBA" id="ARBA00022741"/>
    </source>
</evidence>
<dbReference type="Gene3D" id="1.10.10.60">
    <property type="entry name" value="Homeodomain-like"/>
    <property type="match status" value="1"/>
</dbReference>
<dbReference type="PANTHER" id="PTHR32071:SF57">
    <property type="entry name" value="C4-DICARBOXYLATE TRANSPORT TRANSCRIPTIONAL REGULATORY PROTEIN DCTD"/>
    <property type="match status" value="1"/>
</dbReference>
<dbReference type="InterPro" id="IPR025943">
    <property type="entry name" value="Sigma_54_int_dom_ATP-bd_2"/>
</dbReference>
<dbReference type="SMART" id="SM00382">
    <property type="entry name" value="AAA"/>
    <property type="match status" value="1"/>
</dbReference>
<dbReference type="CDD" id="cd00130">
    <property type="entry name" value="PAS"/>
    <property type="match status" value="1"/>
</dbReference>
<keyword evidence="12" id="KW-1185">Reference proteome</keyword>
<keyword evidence="1" id="KW-0547">Nucleotide-binding</keyword>
<name>A0A1I3Y028_9BACL</name>
<dbReference type="InterPro" id="IPR025662">
    <property type="entry name" value="Sigma_54_int_dom_ATP-bd_1"/>
</dbReference>
<dbReference type="PROSITE" id="PS50112">
    <property type="entry name" value="PAS"/>
    <property type="match status" value="1"/>
</dbReference>
<keyword evidence="5" id="KW-0238">DNA-binding</keyword>
<dbReference type="GO" id="GO:0005524">
    <property type="term" value="F:ATP binding"/>
    <property type="evidence" value="ECO:0007669"/>
    <property type="project" value="UniProtKB-KW"/>
</dbReference>
<dbReference type="Pfam" id="PF00158">
    <property type="entry name" value="Sigma54_activat"/>
    <property type="match status" value="1"/>
</dbReference>
<evidence type="ECO:0000259" key="9">
    <source>
        <dbReference type="PROSITE" id="PS50112"/>
    </source>
</evidence>
<keyword evidence="2" id="KW-0058">Aromatic hydrocarbons catabolism</keyword>
<dbReference type="AlphaFoldDB" id="A0A1I3Y028"/>
<dbReference type="InterPro" id="IPR058031">
    <property type="entry name" value="AAA_lid_NorR"/>
</dbReference>
<dbReference type="InterPro" id="IPR000014">
    <property type="entry name" value="PAS"/>
</dbReference>
<dbReference type="Gene3D" id="3.40.50.300">
    <property type="entry name" value="P-loop containing nucleotide triphosphate hydrolases"/>
    <property type="match status" value="1"/>
</dbReference>
<keyword evidence="4" id="KW-0805">Transcription regulation</keyword>
<proteinExistence type="predicted"/>
<accession>A0A1I3Y028</accession>
<dbReference type="EMBL" id="FORT01000010">
    <property type="protein sequence ID" value="SFK25188.1"/>
    <property type="molecule type" value="Genomic_DNA"/>
</dbReference>
<dbReference type="InterPro" id="IPR030828">
    <property type="entry name" value="HTH_TyrR"/>
</dbReference>
<dbReference type="SUPFAM" id="SSF52540">
    <property type="entry name" value="P-loop containing nucleoside triphosphate hydrolases"/>
    <property type="match status" value="1"/>
</dbReference>
<dbReference type="Pfam" id="PF18024">
    <property type="entry name" value="HTH_50"/>
    <property type="match status" value="1"/>
</dbReference>
<dbReference type="SMART" id="SM00091">
    <property type="entry name" value="PAS"/>
    <property type="match status" value="1"/>
</dbReference>
<evidence type="ECO:0000256" key="6">
    <source>
        <dbReference type="ARBA" id="ARBA00023163"/>
    </source>
</evidence>